<dbReference type="EMBL" id="WQLW01000011">
    <property type="protein sequence ID" value="MVO10235.1"/>
    <property type="molecule type" value="Genomic_DNA"/>
</dbReference>
<feature type="compositionally biased region" description="Basic residues" evidence="5">
    <location>
        <begin position="57"/>
        <end position="67"/>
    </location>
</feature>
<feature type="signal peptide" evidence="6">
    <location>
        <begin position="1"/>
        <end position="18"/>
    </location>
</feature>
<keyword evidence="3" id="KW-0998">Cell outer membrane</keyword>
<dbReference type="SUPFAM" id="SSF103088">
    <property type="entry name" value="OmpA-like"/>
    <property type="match status" value="1"/>
</dbReference>
<keyword evidence="6" id="KW-0732">Signal</keyword>
<dbReference type="InterPro" id="IPR050330">
    <property type="entry name" value="Bact_OuterMem_StrucFunc"/>
</dbReference>
<dbReference type="PROSITE" id="PS51123">
    <property type="entry name" value="OMPA_2"/>
    <property type="match status" value="1"/>
</dbReference>
<dbReference type="Gene3D" id="3.30.1330.60">
    <property type="entry name" value="OmpA-like domain"/>
    <property type="match status" value="1"/>
</dbReference>
<keyword evidence="9" id="KW-1185">Reference proteome</keyword>
<dbReference type="InterPro" id="IPR036737">
    <property type="entry name" value="OmpA-like_sf"/>
</dbReference>
<keyword evidence="2 4" id="KW-0472">Membrane</keyword>
<dbReference type="Pfam" id="PF00691">
    <property type="entry name" value="OmpA"/>
    <property type="match status" value="1"/>
</dbReference>
<dbReference type="AlphaFoldDB" id="A0A6I4ITS6"/>
<name>A0A6I4ITS6_9FLAO</name>
<evidence type="ECO:0000256" key="3">
    <source>
        <dbReference type="ARBA" id="ARBA00023237"/>
    </source>
</evidence>
<feature type="chain" id="PRO_5026012080" evidence="6">
    <location>
        <begin position="19"/>
        <end position="429"/>
    </location>
</feature>
<feature type="compositionally biased region" description="Basic and acidic residues" evidence="5">
    <location>
        <begin position="414"/>
        <end position="429"/>
    </location>
</feature>
<feature type="domain" description="OmpA-like" evidence="7">
    <location>
        <begin position="313"/>
        <end position="429"/>
    </location>
</feature>
<proteinExistence type="predicted"/>
<feature type="compositionally biased region" description="Low complexity" evidence="5">
    <location>
        <begin position="73"/>
        <end position="82"/>
    </location>
</feature>
<sequence length="429" mass="48344">MKFILTIGLLLLVTQSQAQFFKKLSEKAEKAAERTVERRVEKKSEEKTDESIDKVFEKKKKKEKKTKGNNSQTEETNSKTTAKKTTITSAKDFIAGTKIIATENFNQDAIGDFPVNWNTNSSGEVITFSDSNEKWLQLSDKGNYTPINFSKLPENCTFEVDIYTTENFSFYSSGLSIAFVSSQKKTDYTQWGDFKSGKEGVIVSLHPQGAGSRKIGVSGFKVITNHALAIENNVDLKSFNNDKNTAKVQFWRQKKRLRMYVNGEKIWDLPNAFQDVTYNSIVFYLHTYGNPEDKYYISNLKLAEAGADTRHKLIETGTFTTNEILFDTNKSSIKNSSKTVLSDLGNALQENPTIKIKITGHTDSDGKETDNQKLSTQRAESVKNYLSSNFGIEKSRMLTEGKGEANPIASNDTEDGKKQNRRVEFTVIK</sequence>
<protein>
    <submittedName>
        <fullName evidence="8">OmpA family protein</fullName>
    </submittedName>
</protein>
<dbReference type="InterPro" id="IPR006664">
    <property type="entry name" value="OMP_bac"/>
</dbReference>
<feature type="region of interest" description="Disordered" evidence="5">
    <location>
        <begin position="31"/>
        <end position="82"/>
    </location>
</feature>
<dbReference type="PANTHER" id="PTHR30329:SF21">
    <property type="entry name" value="LIPOPROTEIN YIAD-RELATED"/>
    <property type="match status" value="1"/>
</dbReference>
<dbReference type="PRINTS" id="PR01021">
    <property type="entry name" value="OMPADOMAIN"/>
</dbReference>
<evidence type="ECO:0000313" key="8">
    <source>
        <dbReference type="EMBL" id="MVO10235.1"/>
    </source>
</evidence>
<evidence type="ECO:0000256" key="2">
    <source>
        <dbReference type="ARBA" id="ARBA00023136"/>
    </source>
</evidence>
<comment type="caution">
    <text evidence="8">The sequence shown here is derived from an EMBL/GenBank/DDBJ whole genome shotgun (WGS) entry which is preliminary data.</text>
</comment>
<evidence type="ECO:0000313" key="9">
    <source>
        <dbReference type="Proteomes" id="UP000431264"/>
    </source>
</evidence>
<accession>A0A6I4ITS6</accession>
<organism evidence="8 9">
    <name type="scientific">Flavobacterium profundi</name>
    <dbReference type="NCBI Taxonomy" id="1774945"/>
    <lineage>
        <taxon>Bacteria</taxon>
        <taxon>Pseudomonadati</taxon>
        <taxon>Bacteroidota</taxon>
        <taxon>Flavobacteriia</taxon>
        <taxon>Flavobacteriales</taxon>
        <taxon>Flavobacteriaceae</taxon>
        <taxon>Flavobacterium</taxon>
    </lineage>
</organism>
<dbReference type="InterPro" id="IPR006665">
    <property type="entry name" value="OmpA-like"/>
</dbReference>
<evidence type="ECO:0000256" key="6">
    <source>
        <dbReference type="SAM" id="SignalP"/>
    </source>
</evidence>
<feature type="region of interest" description="Disordered" evidence="5">
    <location>
        <begin position="400"/>
        <end position="429"/>
    </location>
</feature>
<reference evidence="9" key="1">
    <citation type="submission" date="2019-05" db="EMBL/GenBank/DDBJ databases">
        <title>Flavobacterium profundi sp. nov., isolated from a deep-sea seamount.</title>
        <authorList>
            <person name="Zhang D.-C."/>
        </authorList>
    </citation>
    <scope>NUCLEOTIDE SEQUENCE [LARGE SCALE GENOMIC DNA]</scope>
    <source>
        <strain evidence="9">TP390</strain>
    </source>
</reference>
<evidence type="ECO:0000256" key="1">
    <source>
        <dbReference type="ARBA" id="ARBA00004442"/>
    </source>
</evidence>
<feature type="compositionally biased region" description="Basic and acidic residues" evidence="5">
    <location>
        <begin position="31"/>
        <end position="56"/>
    </location>
</feature>
<dbReference type="CDD" id="cd07185">
    <property type="entry name" value="OmpA_C-like"/>
    <property type="match status" value="1"/>
</dbReference>
<comment type="subcellular location">
    <subcellularLocation>
        <location evidence="1">Cell outer membrane</location>
    </subcellularLocation>
</comment>
<dbReference type="PANTHER" id="PTHR30329">
    <property type="entry name" value="STATOR ELEMENT OF FLAGELLAR MOTOR COMPLEX"/>
    <property type="match status" value="1"/>
</dbReference>
<dbReference type="OrthoDB" id="9800869at2"/>
<gene>
    <name evidence="8" type="ORF">GOQ30_13765</name>
</gene>
<dbReference type="RefSeq" id="WP_140998664.1">
    <property type="nucleotide sequence ID" value="NZ_VDCZ01000011.1"/>
</dbReference>
<dbReference type="Proteomes" id="UP000431264">
    <property type="component" value="Unassembled WGS sequence"/>
</dbReference>
<dbReference type="GO" id="GO:0009279">
    <property type="term" value="C:cell outer membrane"/>
    <property type="evidence" value="ECO:0007669"/>
    <property type="project" value="UniProtKB-SubCell"/>
</dbReference>
<evidence type="ECO:0000259" key="7">
    <source>
        <dbReference type="PROSITE" id="PS51123"/>
    </source>
</evidence>
<evidence type="ECO:0000256" key="5">
    <source>
        <dbReference type="SAM" id="MobiDB-lite"/>
    </source>
</evidence>
<evidence type="ECO:0000256" key="4">
    <source>
        <dbReference type="PROSITE-ProRule" id="PRU00473"/>
    </source>
</evidence>